<sequence length="220" mass="24907">MARKQAGSAMDCDDSVQPPVDQADGDRNNLRKPNSLNPASTVSQQNTLHEEQQDAIKENHETPITPSVSDSIKNQNNEYVVEINVELAALMSENSKQPNPIVTEPRAPYTPSNSNWVNETHASHFKESCDRINDTIANHLNEPRDAHEAVKVSLKHEHLRVLPSWTRRARQGMKPNSIPSSPKENSYQAELFQNWHKNGQCPEGTVPIRRTQENEWIYTT</sequence>
<evidence type="ECO:0000256" key="1">
    <source>
        <dbReference type="SAM" id="MobiDB-lite"/>
    </source>
</evidence>
<protein>
    <submittedName>
        <fullName evidence="2">Uncharacterized protein</fullName>
    </submittedName>
</protein>
<dbReference type="EMBL" id="PKMF04000367">
    <property type="protein sequence ID" value="KAK7835645.1"/>
    <property type="molecule type" value="Genomic_DNA"/>
</dbReference>
<name>A0AAW0KA97_QUESU</name>
<dbReference type="Proteomes" id="UP000237347">
    <property type="component" value="Unassembled WGS sequence"/>
</dbReference>
<comment type="caution">
    <text evidence="2">The sequence shown here is derived from an EMBL/GenBank/DDBJ whole genome shotgun (WGS) entry which is preliminary data.</text>
</comment>
<dbReference type="AlphaFoldDB" id="A0AAW0KA97"/>
<feature type="compositionally biased region" description="Polar residues" evidence="1">
    <location>
        <begin position="31"/>
        <end position="47"/>
    </location>
</feature>
<accession>A0AAW0KA97</accession>
<proteinExistence type="predicted"/>
<organism evidence="2 3">
    <name type="scientific">Quercus suber</name>
    <name type="common">Cork oak</name>
    <dbReference type="NCBI Taxonomy" id="58331"/>
    <lineage>
        <taxon>Eukaryota</taxon>
        <taxon>Viridiplantae</taxon>
        <taxon>Streptophyta</taxon>
        <taxon>Embryophyta</taxon>
        <taxon>Tracheophyta</taxon>
        <taxon>Spermatophyta</taxon>
        <taxon>Magnoliopsida</taxon>
        <taxon>eudicotyledons</taxon>
        <taxon>Gunneridae</taxon>
        <taxon>Pentapetalae</taxon>
        <taxon>rosids</taxon>
        <taxon>fabids</taxon>
        <taxon>Fagales</taxon>
        <taxon>Fagaceae</taxon>
        <taxon>Quercus</taxon>
    </lineage>
</organism>
<keyword evidence="3" id="KW-1185">Reference proteome</keyword>
<reference evidence="2 3" key="1">
    <citation type="journal article" date="2018" name="Sci. Data">
        <title>The draft genome sequence of cork oak.</title>
        <authorList>
            <person name="Ramos A.M."/>
            <person name="Usie A."/>
            <person name="Barbosa P."/>
            <person name="Barros P.M."/>
            <person name="Capote T."/>
            <person name="Chaves I."/>
            <person name="Simoes F."/>
            <person name="Abreu I."/>
            <person name="Carrasquinho I."/>
            <person name="Faro C."/>
            <person name="Guimaraes J.B."/>
            <person name="Mendonca D."/>
            <person name="Nobrega F."/>
            <person name="Rodrigues L."/>
            <person name="Saibo N.J.M."/>
            <person name="Varela M.C."/>
            <person name="Egas C."/>
            <person name="Matos J."/>
            <person name="Miguel C.M."/>
            <person name="Oliveira M.M."/>
            <person name="Ricardo C.P."/>
            <person name="Goncalves S."/>
        </authorList>
    </citation>
    <scope>NUCLEOTIDE SEQUENCE [LARGE SCALE GENOMIC DNA]</scope>
    <source>
        <strain evidence="3">cv. HL8</strain>
    </source>
</reference>
<evidence type="ECO:0000313" key="3">
    <source>
        <dbReference type="Proteomes" id="UP000237347"/>
    </source>
</evidence>
<feature type="region of interest" description="Disordered" evidence="1">
    <location>
        <begin position="1"/>
        <end position="55"/>
    </location>
</feature>
<gene>
    <name evidence="2" type="ORF">CFP56_023309</name>
</gene>
<evidence type="ECO:0000313" key="2">
    <source>
        <dbReference type="EMBL" id="KAK7835645.1"/>
    </source>
</evidence>